<reference evidence="1 2" key="1">
    <citation type="journal article" date="2019" name="ISME J.">
        <title>Genome analyses of uncultured TG2/ZB3 bacteria in 'Margulisbacteria' specifically attached to ectosymbiotic spirochetes of protists in the termite gut.</title>
        <authorList>
            <person name="Utami Y.D."/>
            <person name="Kuwahara H."/>
            <person name="Igai K."/>
            <person name="Murakami T."/>
            <person name="Sugaya K."/>
            <person name="Morikawa T."/>
            <person name="Nagura Y."/>
            <person name="Yuki M."/>
            <person name="Deevong P."/>
            <person name="Inoue T."/>
            <person name="Kihara K."/>
            <person name="Lo N."/>
            <person name="Yamada A."/>
            <person name="Ohkuma M."/>
            <person name="Hongoh Y."/>
        </authorList>
    </citation>
    <scope>NUCLEOTIDE SEQUENCE [LARGE SCALE GENOMIC DNA]</scope>
    <source>
        <strain evidence="1">NkOx7-01</strain>
    </source>
</reference>
<dbReference type="AlphaFoldDB" id="A0A388T8I1"/>
<keyword evidence="2" id="KW-1185">Reference proteome</keyword>
<evidence type="ECO:0000313" key="1">
    <source>
        <dbReference type="EMBL" id="GBR72666.1"/>
    </source>
</evidence>
<name>A0A388T8I1_TERA1</name>
<organism evidence="1 2">
    <name type="scientific">Termititenax aidoneus</name>
    <dbReference type="NCBI Taxonomy" id="2218524"/>
    <lineage>
        <taxon>Bacteria</taxon>
        <taxon>Bacillati</taxon>
        <taxon>Candidatus Margulisiibacteriota</taxon>
        <taxon>Candidatus Termititenacia</taxon>
        <taxon>Candidatus Termititenacales</taxon>
        <taxon>Candidatus Termititenacaceae</taxon>
        <taxon>Candidatus Termititenax</taxon>
    </lineage>
</organism>
<evidence type="ECO:0000313" key="2">
    <source>
        <dbReference type="Proteomes" id="UP000269352"/>
    </source>
</evidence>
<sequence>MTAKEIVKSHEDKVLKKIAQVLSELHYGTIQITVHNSRVTQIDKLERVRVLREDYVDAGGAI</sequence>
<dbReference type="Pfam" id="PF10055">
    <property type="entry name" value="DUF2292"/>
    <property type="match status" value="1"/>
</dbReference>
<dbReference type="EMBL" id="BGZN01000002">
    <property type="protein sequence ID" value="GBR72666.1"/>
    <property type="molecule type" value="Genomic_DNA"/>
</dbReference>
<proteinExistence type="predicted"/>
<comment type="caution">
    <text evidence="1">The sequence shown here is derived from an EMBL/GenBank/DDBJ whole genome shotgun (WGS) entry which is preliminary data.</text>
</comment>
<gene>
    <name evidence="1" type="ORF">NO1_0166</name>
</gene>
<protein>
    <submittedName>
        <fullName evidence="1">Protein DUF2292</fullName>
    </submittedName>
</protein>
<dbReference type="Proteomes" id="UP000269352">
    <property type="component" value="Unassembled WGS sequence"/>
</dbReference>
<accession>A0A388T8I1</accession>
<dbReference type="InterPro" id="IPR018743">
    <property type="entry name" value="DUF2292"/>
</dbReference>